<keyword evidence="5 10" id="KW-0347">Helicase</keyword>
<protein>
    <recommendedName>
        <fullName evidence="2">RNA helicase</fullName>
        <ecNumber evidence="2">3.6.4.13</ecNumber>
    </recommendedName>
</protein>
<evidence type="ECO:0000256" key="2">
    <source>
        <dbReference type="ARBA" id="ARBA00012552"/>
    </source>
</evidence>
<organism evidence="10 11">
    <name type="scientific">Alteromonas sediminis</name>
    <dbReference type="NCBI Taxonomy" id="2259342"/>
    <lineage>
        <taxon>Bacteria</taxon>
        <taxon>Pseudomonadati</taxon>
        <taxon>Pseudomonadota</taxon>
        <taxon>Gammaproteobacteria</taxon>
        <taxon>Alteromonadales</taxon>
        <taxon>Alteromonadaceae</taxon>
        <taxon>Alteromonas/Salinimonas group</taxon>
        <taxon>Alteromonas</taxon>
    </lineage>
</organism>
<evidence type="ECO:0000313" key="10">
    <source>
        <dbReference type="EMBL" id="RPJ67281.1"/>
    </source>
</evidence>
<dbReference type="InterPro" id="IPR011709">
    <property type="entry name" value="DEAD-box_helicase_OB_fold"/>
</dbReference>
<dbReference type="GO" id="GO:0005524">
    <property type="term" value="F:ATP binding"/>
    <property type="evidence" value="ECO:0007669"/>
    <property type="project" value="UniProtKB-KW"/>
</dbReference>
<dbReference type="InterPro" id="IPR001650">
    <property type="entry name" value="Helicase_C-like"/>
</dbReference>
<dbReference type="NCBIfam" id="TIGR01967">
    <property type="entry name" value="DEAH_box_HrpA"/>
    <property type="match status" value="1"/>
</dbReference>
<dbReference type="InterPro" id="IPR010222">
    <property type="entry name" value="RNA_helicase_HrpA"/>
</dbReference>
<dbReference type="SMART" id="SM00487">
    <property type="entry name" value="DEXDc"/>
    <property type="match status" value="1"/>
</dbReference>
<keyword evidence="3" id="KW-0547">Nucleotide-binding</keyword>
<dbReference type="InterPro" id="IPR007502">
    <property type="entry name" value="Helicase-assoc_dom"/>
</dbReference>
<comment type="caution">
    <text evidence="10">The sequence shown here is derived from an EMBL/GenBank/DDBJ whole genome shotgun (WGS) entry which is preliminary data.</text>
</comment>
<dbReference type="Pfam" id="PF00271">
    <property type="entry name" value="Helicase_C"/>
    <property type="match status" value="1"/>
</dbReference>
<dbReference type="PROSITE" id="PS51192">
    <property type="entry name" value="HELICASE_ATP_BIND_1"/>
    <property type="match status" value="1"/>
</dbReference>
<dbReference type="GO" id="GO:0003723">
    <property type="term" value="F:RNA binding"/>
    <property type="evidence" value="ECO:0007669"/>
    <property type="project" value="TreeGrafter"/>
</dbReference>
<sequence>MLSVLLGSAACFTTVVLLLLRTSDSLPVISDTEQQRLDDAVAAQNGLQIAAFIERNIALCMLKDRFPLLRQVQVAKRQKAMPFEKAMSWFARFEKSVSNRKIRSVNVPECEYPALPVSDRKEDIVQAIKANQVVIIAGETGSGKTTQLPKMCLEAGLGQAGMIAHTQPRRLAARSVANRIAEELNTPLGEKVGFKIRFSDQVSENSYIKLMTDGMLLAEMQQDRFLNGYDTIIIDEAHERSLNIDFLLGYLKQLLPKRPDLKVIITSATIDPERFSKHFFGAPIIEVSGRTYPVEIRYRDPAGADVELEQVDAITAAVDELQSEGKGDILVFLSGERDIRDTQEALLKRQYRHTEIVPLFARLSAAEQNRVFQPHSGRRIILATNVAETSLTVPGIKYVIDTGVARISRYSPRTKVQRLPIEAISQASANQRAGRCGRVSEGICIRLYSEDDYLGRPEFTDPEILRTNLASVILQMTALGLGDISRFPFVESPDNRNITDGFRLLDELQAITSVKGKPKLTEIGRKLSRLPVDPRYARMVLAANEVNAVREVLIIAAGLSIQDPRERPQDKRQLADEKHAEFIDKHSDFVTLLNVWQAFSENQQKLSNNQLRKWCKQHFIHYLRMREWQDIVSQIKKSLSEVNVGLNTAAADGDSVHKAILTGLLSHIGMKDKDNQFLGARNSHFHIFPGSALSKKPPKWLMSAELVETSRLFARLNAKIEPEWIEPRAKHLTKSSYSEPHWSKKRGAVMAYEKVTLFGVPIVAKRLVTYSSIEPALCRELFIREALVNQDNKLRISVLDENASLIAEAEDVEQKTRRRDWLVDEDALYDFYAERIPDHVLSEPSFKKWWGKVSDKSVLQFTHEDVFKQRPSQQVANAFPETWQQGRLSLRLRYQFEPNATDDGVTCQIPLPLLNQVSPQGFDWLIPGLQQEKVIALIKSLPKKLRRNFVPAPNYADAALSDIEQFDKNGAPTTLLDALSTKLFRMTGVKVEKEDWQVELLPSHLHMHFEVVDEDGKALAFDNDLVELQRKMQGHVKETFEQAVTPELERKGLVSWDFEQLPTRFTQQHGGFEVQAFPALVSKGNQVDIELLTTEEKAEKAHQQGVATLLKLAMPSPLRYLQEKLPNKAKLGLYFNPFGEVKALIDDCIMAGIIHLMHEFAAQYDASLRDQRQFVECEKFVRGRINEQVLDIAKTVEKGLTLAHTIQKQLKGKVPLQLIQAMGHIKTHMDSLVYPGFVSEMGTHKLQDWLRYVKALEKRVEKAKVDPQRDKLNQMSIDKVEAAYSKTLQTYHQSVAPASLYDTQWMIEELRVSLFAQQLGTAYPISAKRILSHLTQF</sequence>
<dbReference type="PANTHER" id="PTHR18934:SF99">
    <property type="entry name" value="ATP-DEPENDENT RNA HELICASE DHX37-RELATED"/>
    <property type="match status" value="1"/>
</dbReference>
<evidence type="ECO:0000313" key="11">
    <source>
        <dbReference type="Proteomes" id="UP000275281"/>
    </source>
</evidence>
<accession>A0A3N5YNM6</accession>
<dbReference type="EMBL" id="RPOK01000002">
    <property type="protein sequence ID" value="RPJ67281.1"/>
    <property type="molecule type" value="Genomic_DNA"/>
</dbReference>
<dbReference type="GO" id="GO:0003724">
    <property type="term" value="F:RNA helicase activity"/>
    <property type="evidence" value="ECO:0007669"/>
    <property type="project" value="UniProtKB-EC"/>
</dbReference>
<evidence type="ECO:0000256" key="5">
    <source>
        <dbReference type="ARBA" id="ARBA00022806"/>
    </source>
</evidence>
<keyword evidence="4 10" id="KW-0378">Hydrolase</keyword>
<dbReference type="InterPro" id="IPR003593">
    <property type="entry name" value="AAA+_ATPase"/>
</dbReference>
<dbReference type="InterPro" id="IPR024590">
    <property type="entry name" value="HrpA_C"/>
</dbReference>
<dbReference type="SMART" id="SM00847">
    <property type="entry name" value="HA2"/>
    <property type="match status" value="1"/>
</dbReference>
<dbReference type="Pfam" id="PF11898">
    <property type="entry name" value="DUF3418"/>
    <property type="match status" value="1"/>
</dbReference>
<dbReference type="InterPro" id="IPR011545">
    <property type="entry name" value="DEAD/DEAH_box_helicase_dom"/>
</dbReference>
<dbReference type="InterPro" id="IPR027417">
    <property type="entry name" value="P-loop_NTPase"/>
</dbReference>
<dbReference type="SMART" id="SM00490">
    <property type="entry name" value="HELICc"/>
    <property type="match status" value="1"/>
</dbReference>
<evidence type="ECO:0000259" key="8">
    <source>
        <dbReference type="PROSITE" id="PS51192"/>
    </source>
</evidence>
<dbReference type="InterPro" id="IPR014001">
    <property type="entry name" value="Helicase_ATP-bd"/>
</dbReference>
<dbReference type="OrthoDB" id="9805617at2"/>
<dbReference type="PANTHER" id="PTHR18934">
    <property type="entry name" value="ATP-DEPENDENT RNA HELICASE"/>
    <property type="match status" value="1"/>
</dbReference>
<dbReference type="FunFam" id="1.20.120.1080:FF:000005">
    <property type="entry name" value="ATP-dependent helicase HrpA"/>
    <property type="match status" value="1"/>
</dbReference>
<comment type="catalytic activity">
    <reaction evidence="7">
        <text>ATP + H2O = ADP + phosphate + H(+)</text>
        <dbReference type="Rhea" id="RHEA:13065"/>
        <dbReference type="ChEBI" id="CHEBI:15377"/>
        <dbReference type="ChEBI" id="CHEBI:15378"/>
        <dbReference type="ChEBI" id="CHEBI:30616"/>
        <dbReference type="ChEBI" id="CHEBI:43474"/>
        <dbReference type="ChEBI" id="CHEBI:456216"/>
        <dbReference type="EC" id="3.6.4.13"/>
    </reaction>
</comment>
<evidence type="ECO:0000256" key="7">
    <source>
        <dbReference type="ARBA" id="ARBA00047984"/>
    </source>
</evidence>
<dbReference type="SMART" id="SM00382">
    <property type="entry name" value="AAA"/>
    <property type="match status" value="1"/>
</dbReference>
<dbReference type="EC" id="3.6.4.13" evidence="2"/>
<dbReference type="NCBIfam" id="NF008348">
    <property type="entry name" value="PRK11131.1"/>
    <property type="match status" value="1"/>
</dbReference>
<evidence type="ECO:0000256" key="4">
    <source>
        <dbReference type="ARBA" id="ARBA00022801"/>
    </source>
</evidence>
<evidence type="ECO:0000256" key="6">
    <source>
        <dbReference type="ARBA" id="ARBA00022840"/>
    </source>
</evidence>
<dbReference type="PROSITE" id="PS51194">
    <property type="entry name" value="HELICASE_CTER"/>
    <property type="match status" value="1"/>
</dbReference>
<dbReference type="Gene3D" id="3.40.50.300">
    <property type="entry name" value="P-loop containing nucleotide triphosphate hydrolases"/>
    <property type="match status" value="2"/>
</dbReference>
<dbReference type="FunFam" id="3.40.50.300:FF:000439">
    <property type="entry name" value="ATP-dependent RNA helicase HrpA"/>
    <property type="match status" value="1"/>
</dbReference>
<dbReference type="Pfam" id="PF00270">
    <property type="entry name" value="DEAD"/>
    <property type="match status" value="1"/>
</dbReference>
<dbReference type="Pfam" id="PF07717">
    <property type="entry name" value="OB_NTP_bind"/>
    <property type="match status" value="1"/>
</dbReference>
<dbReference type="FunFam" id="3.40.50.300:FF:000575">
    <property type="entry name" value="ATP-dependent helicase hrpA"/>
    <property type="match status" value="1"/>
</dbReference>
<feature type="domain" description="Helicase ATP-binding" evidence="8">
    <location>
        <begin position="125"/>
        <end position="288"/>
    </location>
</feature>
<dbReference type="CDD" id="cd18791">
    <property type="entry name" value="SF2_C_RHA"/>
    <property type="match status" value="1"/>
</dbReference>
<evidence type="ECO:0000256" key="1">
    <source>
        <dbReference type="ARBA" id="ARBA00008792"/>
    </source>
</evidence>
<feature type="domain" description="Helicase C-terminal" evidence="9">
    <location>
        <begin position="313"/>
        <end position="480"/>
    </location>
</feature>
<evidence type="ECO:0000259" key="9">
    <source>
        <dbReference type="PROSITE" id="PS51194"/>
    </source>
</evidence>
<dbReference type="SUPFAM" id="SSF52540">
    <property type="entry name" value="P-loop containing nucleoside triphosphate hydrolases"/>
    <property type="match status" value="1"/>
</dbReference>
<evidence type="ECO:0000256" key="3">
    <source>
        <dbReference type="ARBA" id="ARBA00022741"/>
    </source>
</evidence>
<gene>
    <name evidence="10" type="primary">hrpA</name>
    <name evidence="10" type="ORF">DRW07_07025</name>
</gene>
<keyword evidence="6" id="KW-0067">ATP-binding</keyword>
<name>A0A3N5YNM6_9ALTE</name>
<dbReference type="Gene3D" id="1.20.120.1080">
    <property type="match status" value="1"/>
</dbReference>
<dbReference type="Proteomes" id="UP000275281">
    <property type="component" value="Unassembled WGS sequence"/>
</dbReference>
<keyword evidence="11" id="KW-1185">Reference proteome</keyword>
<proteinExistence type="inferred from homology"/>
<dbReference type="GO" id="GO:0016887">
    <property type="term" value="F:ATP hydrolysis activity"/>
    <property type="evidence" value="ECO:0007669"/>
    <property type="project" value="RHEA"/>
</dbReference>
<dbReference type="CDD" id="cd17989">
    <property type="entry name" value="DEXHc_HrpA"/>
    <property type="match status" value="1"/>
</dbReference>
<dbReference type="Pfam" id="PF21010">
    <property type="entry name" value="HA2_C"/>
    <property type="match status" value="1"/>
</dbReference>
<reference evidence="10 11" key="1">
    <citation type="submission" date="2018-11" db="EMBL/GenBank/DDBJ databases">
        <authorList>
            <person name="Ye M.-Q."/>
            <person name="Du Z.-J."/>
        </authorList>
    </citation>
    <scope>NUCLEOTIDE SEQUENCE [LARGE SCALE GENOMIC DNA]</scope>
    <source>
        <strain evidence="10 11">U0105</strain>
    </source>
</reference>
<comment type="similarity">
    <text evidence="1">Belongs to the DEAD box helicase family. DEAH subfamily.</text>
</comment>